<feature type="compositionally biased region" description="Basic and acidic residues" evidence="1">
    <location>
        <begin position="282"/>
        <end position="305"/>
    </location>
</feature>
<evidence type="ECO:0000313" key="3">
    <source>
        <dbReference type="EMBL" id="URW80833.1"/>
    </source>
</evidence>
<gene>
    <name evidence="3" type="ORF">M9189_05650</name>
</gene>
<accession>A0A9J6ZTB4</accession>
<proteinExistence type="predicted"/>
<dbReference type="PANTHER" id="PTHR34219:SF3">
    <property type="entry name" value="BLL7967 PROTEIN"/>
    <property type="match status" value="1"/>
</dbReference>
<organism evidence="3 4">
    <name type="scientific">Xiashengella succiniciproducens</name>
    <dbReference type="NCBI Taxonomy" id="2949635"/>
    <lineage>
        <taxon>Bacteria</taxon>
        <taxon>Pseudomonadati</taxon>
        <taxon>Bacteroidota</taxon>
        <taxon>Bacteroidia</taxon>
        <taxon>Marinilabiliales</taxon>
        <taxon>Marinilabiliaceae</taxon>
        <taxon>Xiashengella</taxon>
    </lineage>
</organism>
<keyword evidence="2" id="KW-0812">Transmembrane</keyword>
<dbReference type="Pfam" id="PF03929">
    <property type="entry name" value="PepSY_TM"/>
    <property type="match status" value="1"/>
</dbReference>
<reference evidence="3" key="1">
    <citation type="submission" date="2022-05" db="EMBL/GenBank/DDBJ databases">
        <authorList>
            <person name="Sun X."/>
        </authorList>
    </citation>
    <scope>NUCLEOTIDE SEQUENCE</scope>
    <source>
        <strain evidence="3">Ai-910</strain>
    </source>
</reference>
<feature type="compositionally biased region" description="Gly residues" evidence="1">
    <location>
        <begin position="248"/>
        <end position="276"/>
    </location>
</feature>
<dbReference type="AlphaFoldDB" id="A0A9J6ZTB4"/>
<dbReference type="PANTHER" id="PTHR34219">
    <property type="entry name" value="IRON-REGULATED INNER MEMBRANE PROTEIN-RELATED"/>
    <property type="match status" value="1"/>
</dbReference>
<protein>
    <submittedName>
        <fullName evidence="3">PepSY domain-containing protein</fullName>
    </submittedName>
</protein>
<feature type="transmembrane region" description="Helical" evidence="2">
    <location>
        <begin position="209"/>
        <end position="229"/>
    </location>
</feature>
<dbReference type="RefSeq" id="WP_250725287.1">
    <property type="nucleotide sequence ID" value="NZ_CP098400.1"/>
</dbReference>
<evidence type="ECO:0000256" key="1">
    <source>
        <dbReference type="SAM" id="MobiDB-lite"/>
    </source>
</evidence>
<keyword evidence="2" id="KW-1133">Transmembrane helix</keyword>
<evidence type="ECO:0000256" key="2">
    <source>
        <dbReference type="SAM" id="Phobius"/>
    </source>
</evidence>
<keyword evidence="4" id="KW-1185">Reference proteome</keyword>
<dbReference type="Proteomes" id="UP001056426">
    <property type="component" value="Chromosome"/>
</dbReference>
<evidence type="ECO:0000313" key="4">
    <source>
        <dbReference type="Proteomes" id="UP001056426"/>
    </source>
</evidence>
<dbReference type="EMBL" id="CP098400">
    <property type="protein sequence ID" value="URW80833.1"/>
    <property type="molecule type" value="Genomic_DNA"/>
</dbReference>
<feature type="transmembrane region" description="Helical" evidence="2">
    <location>
        <begin position="159"/>
        <end position="179"/>
    </location>
</feature>
<feature type="region of interest" description="Disordered" evidence="1">
    <location>
        <begin position="248"/>
        <end position="327"/>
    </location>
</feature>
<dbReference type="KEGG" id="alkq:M9189_05650"/>
<dbReference type="InterPro" id="IPR005625">
    <property type="entry name" value="PepSY-ass_TM"/>
</dbReference>
<name>A0A9J6ZTB4_9BACT</name>
<feature type="transmembrane region" description="Helical" evidence="2">
    <location>
        <begin position="441"/>
        <end position="462"/>
    </location>
</feature>
<feature type="transmembrane region" description="Helical" evidence="2">
    <location>
        <begin position="20"/>
        <end position="48"/>
    </location>
</feature>
<reference evidence="3" key="2">
    <citation type="submission" date="2022-06" db="EMBL/GenBank/DDBJ databases">
        <title>Xiashengella guii gen. nov. sp. nov., a bacterium isolated form anaerobic digestion tank.</title>
        <authorList>
            <person name="Huang H."/>
        </authorList>
    </citation>
    <scope>NUCLEOTIDE SEQUENCE</scope>
    <source>
        <strain evidence="3">Ai-910</strain>
    </source>
</reference>
<keyword evidence="2" id="KW-0472">Membrane</keyword>
<sequence>MEKEVAKSGKKSLWNPIRKWFFVIHKWAGIVSALILFVVCLTGTIYTFQEDIIRCLNKEKYIVKAVDGTSPISIEDAVQKVKEATGVAPRFINIPYSSDNVWIANVVTPEGGRRGTNYFVNQFTGVVSEGGNLRGQAFFMTVFRLHRWLLLDTAIGRPIVGWATIIMILLVVSGIVLWFPRKLKNIARRLKIMWNGGSYRLTYDLHNVLGFYTAILVLIMSVTGLFWSFDWSRKAIYGVLGVEAPGGPGGPQGGGAGQGQGARSGGARSGGAGSGQDGYKAGGERGERVGQRSEGRGERRGEAARGQRRGSGRSVEAQAASGGDITVAQTDPADTVVDSTAVGLTADYIAFAQLIEAANKEFSYKGNLRITIPSEEDETVSISKSGAAFFARAGSDNIVISRVSGEVVKVDRYSDKPLNQRIASSIRAIHTGEIFGTFSKILYFIACLIAASLPVTGLIMWIKKW</sequence>